<sequence>MSKRLKFFLSHLLLSFLVALLVVGLVFFIWYPSPLATAVGVTRIFLMLLVIDVILGPLLGLLVYKEGKKTLKFDLSVIIVIQIAALGYGVYNIEQGRPVWLAYNVDRFELIHKNEIITDHINQALTQFQHTSWFKPQYVAVQFAQDKKQREEDMFAEVLAGISLAQKPERYVDFAQAKASIKQRAQPLALLNDFNDPNVVKIMLAQYPQATAFLPLKANAVDMTVLVNKENGTVIKIVDLRPWS</sequence>
<dbReference type="Proteomes" id="UP000787156">
    <property type="component" value="Unassembled WGS sequence"/>
</dbReference>
<keyword evidence="1" id="KW-0812">Transmembrane</keyword>
<dbReference type="InterPro" id="IPR047814">
    <property type="entry name" value="TfpX/TfpZ-like"/>
</dbReference>
<accession>A0A9D2ZXN3</accession>
<protein>
    <submittedName>
        <fullName evidence="2">Type IV pilin accessory protein</fullName>
    </submittedName>
</protein>
<proteinExistence type="predicted"/>
<dbReference type="EMBL" id="DYWX01000009">
    <property type="protein sequence ID" value="HJF26761.1"/>
    <property type="molecule type" value="Genomic_DNA"/>
</dbReference>
<dbReference type="NCBIfam" id="NF041437">
    <property type="entry name" value="TfpZ"/>
    <property type="match status" value="1"/>
</dbReference>
<reference evidence="2" key="2">
    <citation type="submission" date="2021-09" db="EMBL/GenBank/DDBJ databases">
        <authorList>
            <person name="Gilroy R."/>
        </authorList>
    </citation>
    <scope>NUCLEOTIDE SEQUENCE</scope>
    <source>
        <strain evidence="2">CHK135-1449</strain>
    </source>
</reference>
<dbReference type="AlphaFoldDB" id="A0A9D2ZXN3"/>
<comment type="caution">
    <text evidence="2">The sequence shown here is derived from an EMBL/GenBank/DDBJ whole genome shotgun (WGS) entry which is preliminary data.</text>
</comment>
<feature type="transmembrane region" description="Helical" evidence="1">
    <location>
        <begin position="44"/>
        <end position="64"/>
    </location>
</feature>
<organism evidence="2 3">
    <name type="scientific">Acinetobacter lwoffii</name>
    <dbReference type="NCBI Taxonomy" id="28090"/>
    <lineage>
        <taxon>Bacteria</taxon>
        <taxon>Pseudomonadati</taxon>
        <taxon>Pseudomonadota</taxon>
        <taxon>Gammaproteobacteria</taxon>
        <taxon>Moraxellales</taxon>
        <taxon>Moraxellaceae</taxon>
        <taxon>Acinetobacter</taxon>
    </lineage>
</organism>
<name>A0A9D2ZXN3_ACILW</name>
<evidence type="ECO:0000256" key="1">
    <source>
        <dbReference type="SAM" id="Phobius"/>
    </source>
</evidence>
<keyword evidence="1" id="KW-0472">Membrane</keyword>
<feature type="transmembrane region" description="Helical" evidence="1">
    <location>
        <begin position="71"/>
        <end position="91"/>
    </location>
</feature>
<keyword evidence="1" id="KW-1133">Transmembrane helix</keyword>
<reference evidence="2" key="1">
    <citation type="journal article" date="2021" name="PeerJ">
        <title>Extensive microbial diversity within the chicken gut microbiome revealed by metagenomics and culture.</title>
        <authorList>
            <person name="Gilroy R."/>
            <person name="Ravi A."/>
            <person name="Getino M."/>
            <person name="Pursley I."/>
            <person name="Horton D.L."/>
            <person name="Alikhan N.F."/>
            <person name="Baker D."/>
            <person name="Gharbi K."/>
            <person name="Hall N."/>
            <person name="Watson M."/>
            <person name="Adriaenssens E.M."/>
            <person name="Foster-Nyarko E."/>
            <person name="Jarju S."/>
            <person name="Secka A."/>
            <person name="Antonio M."/>
            <person name="Oren A."/>
            <person name="Chaudhuri R.R."/>
            <person name="La Ragione R."/>
            <person name="Hildebrand F."/>
            <person name="Pallen M.J."/>
        </authorList>
    </citation>
    <scope>NUCLEOTIDE SEQUENCE</scope>
    <source>
        <strain evidence="2">CHK135-1449</strain>
    </source>
</reference>
<gene>
    <name evidence="2" type="ORF">K8V79_00640</name>
</gene>
<evidence type="ECO:0000313" key="3">
    <source>
        <dbReference type="Proteomes" id="UP000787156"/>
    </source>
</evidence>
<feature type="transmembrane region" description="Helical" evidence="1">
    <location>
        <begin position="12"/>
        <end position="32"/>
    </location>
</feature>
<evidence type="ECO:0000313" key="2">
    <source>
        <dbReference type="EMBL" id="HJF26761.1"/>
    </source>
</evidence>